<evidence type="ECO:0000313" key="2">
    <source>
        <dbReference type="EMBL" id="GAA0494832.1"/>
    </source>
</evidence>
<evidence type="ECO:0000256" key="1">
    <source>
        <dbReference type="SAM" id="MobiDB-lite"/>
    </source>
</evidence>
<proteinExistence type="predicted"/>
<gene>
    <name evidence="2" type="ORF">GCM10008986_21830</name>
</gene>
<keyword evidence="3" id="KW-1185">Reference proteome</keyword>
<accession>A0ABP3L7G7</accession>
<name>A0ABP3L7G7_9BACI</name>
<organism evidence="2 3">
    <name type="scientific">Salinibacillus aidingensis</name>
    <dbReference type="NCBI Taxonomy" id="237684"/>
    <lineage>
        <taxon>Bacteria</taxon>
        <taxon>Bacillati</taxon>
        <taxon>Bacillota</taxon>
        <taxon>Bacilli</taxon>
        <taxon>Bacillales</taxon>
        <taxon>Bacillaceae</taxon>
        <taxon>Salinibacillus</taxon>
    </lineage>
</organism>
<comment type="caution">
    <text evidence="2">The sequence shown here is derived from an EMBL/GenBank/DDBJ whole genome shotgun (WGS) entry which is preliminary data.</text>
</comment>
<evidence type="ECO:0000313" key="3">
    <source>
        <dbReference type="Proteomes" id="UP001500880"/>
    </source>
</evidence>
<dbReference type="EMBL" id="BAAADO010000004">
    <property type="protein sequence ID" value="GAA0494832.1"/>
    <property type="molecule type" value="Genomic_DNA"/>
</dbReference>
<feature type="compositionally biased region" description="Basic and acidic residues" evidence="1">
    <location>
        <begin position="124"/>
        <end position="134"/>
    </location>
</feature>
<reference evidence="3" key="1">
    <citation type="journal article" date="2019" name="Int. J. Syst. Evol. Microbiol.">
        <title>The Global Catalogue of Microorganisms (GCM) 10K type strain sequencing project: providing services to taxonomists for standard genome sequencing and annotation.</title>
        <authorList>
            <consortium name="The Broad Institute Genomics Platform"/>
            <consortium name="The Broad Institute Genome Sequencing Center for Infectious Disease"/>
            <person name="Wu L."/>
            <person name="Ma J."/>
        </authorList>
    </citation>
    <scope>NUCLEOTIDE SEQUENCE [LARGE SCALE GENOMIC DNA]</scope>
    <source>
        <strain evidence="3">JCM 12389</strain>
    </source>
</reference>
<protein>
    <submittedName>
        <fullName evidence="2">YlbD family protein</fullName>
    </submittedName>
</protein>
<dbReference type="Proteomes" id="UP001500880">
    <property type="component" value="Unassembled WGS sequence"/>
</dbReference>
<feature type="region of interest" description="Disordered" evidence="1">
    <location>
        <begin position="109"/>
        <end position="134"/>
    </location>
</feature>
<dbReference type="Pfam" id="PF14071">
    <property type="entry name" value="YlbD_coat"/>
    <property type="match status" value="1"/>
</dbReference>
<dbReference type="InterPro" id="IPR025953">
    <property type="entry name" value="YlbD_coat"/>
</dbReference>
<sequence length="134" mass="16072">MSSLHPKVEQFKSFVEKHPKLIEHVRNRKESWQPYYEKWLLYGEEDEYWDDFKEDGQRSATKEKRANNQELFQKLSNMMNNMDMNKLQDQMNQLNGVISNVQSLIQQFQQQNSGSDWSQGAQQHRPDPFKFGKD</sequence>